<organism evidence="2 3">
    <name type="scientific">Xanthomonas translucens pv. translucens</name>
    <dbReference type="NCBI Taxonomy" id="134875"/>
    <lineage>
        <taxon>Bacteria</taxon>
        <taxon>Pseudomonadati</taxon>
        <taxon>Pseudomonadota</taxon>
        <taxon>Gammaproteobacteria</taxon>
        <taxon>Lysobacterales</taxon>
        <taxon>Lysobacteraceae</taxon>
        <taxon>Xanthomonas</taxon>
        <taxon>Xanthomonas translucens group</taxon>
    </lineage>
</organism>
<accession>A0ABW9KSR1</accession>
<gene>
    <name evidence="2" type="ORF">ACK3FC_06100</name>
</gene>
<dbReference type="RefSeq" id="WP_198287347.1">
    <property type="nucleotide sequence ID" value="NZ_CP064003.1"/>
</dbReference>
<evidence type="ECO:0000256" key="1">
    <source>
        <dbReference type="SAM" id="MobiDB-lite"/>
    </source>
</evidence>
<protein>
    <submittedName>
        <fullName evidence="2">Uncharacterized protein</fullName>
    </submittedName>
</protein>
<comment type="caution">
    <text evidence="2">The sequence shown here is derived from an EMBL/GenBank/DDBJ whole genome shotgun (WGS) entry which is preliminary data.</text>
</comment>
<evidence type="ECO:0000313" key="3">
    <source>
        <dbReference type="Proteomes" id="UP001635788"/>
    </source>
</evidence>
<evidence type="ECO:0000313" key="2">
    <source>
        <dbReference type="EMBL" id="MFN6506816.1"/>
    </source>
</evidence>
<reference evidence="2 3" key="1">
    <citation type="submission" date="2024-12" db="EMBL/GenBank/DDBJ databases">
        <authorList>
            <person name="Alaofin S."/>
            <person name="Velasco D."/>
            <person name="Li D."/>
            <person name="Baldwin T."/>
            <person name="Liu Z."/>
            <person name="Schachterle J.K."/>
        </authorList>
    </citation>
    <scope>NUCLEOTIDE SEQUENCE [LARGE SCALE GENOMIC DNA]</scope>
    <source>
        <strain evidence="2 3">B1</strain>
    </source>
</reference>
<keyword evidence="3" id="KW-1185">Reference proteome</keyword>
<dbReference type="Proteomes" id="UP001635788">
    <property type="component" value="Unassembled WGS sequence"/>
</dbReference>
<proteinExistence type="predicted"/>
<dbReference type="EMBL" id="JBKAMQ010000002">
    <property type="protein sequence ID" value="MFN6506816.1"/>
    <property type="molecule type" value="Genomic_DNA"/>
</dbReference>
<sequence>MPPLLDVPVAPMRAWSAVAMSRHKPGQRRPGHDSGAIDAGHAGVDALATRLRRPVGQSRRGEAVEGGTAWAEARRLDVRQRAPAREKWNAQQSLFRKRARILSTNAWKTCIAAAASVAAVVASATTCADLTER</sequence>
<feature type="region of interest" description="Disordered" evidence="1">
    <location>
        <begin position="21"/>
        <end position="40"/>
    </location>
</feature>
<name>A0ABW9KSR1_XANCT</name>